<proteinExistence type="predicted"/>
<gene>
    <name evidence="2" type="ORF">KHLLAP_LOCUS3808</name>
</gene>
<organism evidence="2 3">
    <name type="scientific">Anthostomella pinea</name>
    <dbReference type="NCBI Taxonomy" id="933095"/>
    <lineage>
        <taxon>Eukaryota</taxon>
        <taxon>Fungi</taxon>
        <taxon>Dikarya</taxon>
        <taxon>Ascomycota</taxon>
        <taxon>Pezizomycotina</taxon>
        <taxon>Sordariomycetes</taxon>
        <taxon>Xylariomycetidae</taxon>
        <taxon>Xylariales</taxon>
        <taxon>Xylariaceae</taxon>
        <taxon>Anthostomella</taxon>
    </lineage>
</organism>
<keyword evidence="1" id="KW-0732">Signal</keyword>
<evidence type="ECO:0000313" key="2">
    <source>
        <dbReference type="EMBL" id="CAJ2503340.1"/>
    </source>
</evidence>
<feature type="chain" id="PRO_5042580089" evidence="1">
    <location>
        <begin position="21"/>
        <end position="200"/>
    </location>
</feature>
<dbReference type="Pfam" id="PF19287">
    <property type="entry name" value="DUF5910"/>
    <property type="match status" value="1"/>
</dbReference>
<evidence type="ECO:0000256" key="1">
    <source>
        <dbReference type="SAM" id="SignalP"/>
    </source>
</evidence>
<dbReference type="InterPro" id="IPR045564">
    <property type="entry name" value="DUF5910"/>
</dbReference>
<sequence length="200" mass="22641">MRVIKVTALLSAVLAGLVTAYPRGLSERGDRIFVGYRYSIAKEYEDAGNRIVFQTATDNLEQLGEGAYVMNIRDGYKPFASMRDDQRLCLVYTDKDDLKAFPKIWIDMFDEYGSVGGVLWYMPAKIETYIRGFGQDPEKALLLARYPQAKAEQVVIPPKVANGKDIIFSVDCKKKGDDVSNDKVDYTADEWKNNVYPKPK</sequence>
<reference evidence="2" key="1">
    <citation type="submission" date="2023-10" db="EMBL/GenBank/DDBJ databases">
        <authorList>
            <person name="Hackl T."/>
        </authorList>
    </citation>
    <scope>NUCLEOTIDE SEQUENCE</scope>
</reference>
<name>A0AAI8VED5_9PEZI</name>
<feature type="signal peptide" evidence="1">
    <location>
        <begin position="1"/>
        <end position="20"/>
    </location>
</feature>
<dbReference type="EMBL" id="CAUWAG010000006">
    <property type="protein sequence ID" value="CAJ2503340.1"/>
    <property type="molecule type" value="Genomic_DNA"/>
</dbReference>
<dbReference type="Proteomes" id="UP001295740">
    <property type="component" value="Unassembled WGS sequence"/>
</dbReference>
<protein>
    <submittedName>
        <fullName evidence="2">Uu.00g107340.m01.CDS01</fullName>
    </submittedName>
</protein>
<accession>A0AAI8VED5</accession>
<keyword evidence="3" id="KW-1185">Reference proteome</keyword>
<dbReference type="AlphaFoldDB" id="A0AAI8VED5"/>
<evidence type="ECO:0000313" key="3">
    <source>
        <dbReference type="Proteomes" id="UP001295740"/>
    </source>
</evidence>
<comment type="caution">
    <text evidence="2">The sequence shown here is derived from an EMBL/GenBank/DDBJ whole genome shotgun (WGS) entry which is preliminary data.</text>
</comment>